<dbReference type="PROSITE" id="PS51257">
    <property type="entry name" value="PROKAR_LIPOPROTEIN"/>
    <property type="match status" value="1"/>
</dbReference>
<dbReference type="STRING" id="1560234.SP90_09540"/>
<evidence type="ECO:0000313" key="1">
    <source>
        <dbReference type="EMBL" id="OBQ51612.1"/>
    </source>
</evidence>
<protein>
    <submittedName>
        <fullName evidence="1">Uncharacterized protein</fullName>
    </submittedName>
</protein>
<organism evidence="1 2">
    <name type="scientific">Halodesulfovibrio spirochaetisodalis</name>
    <dbReference type="NCBI Taxonomy" id="1560234"/>
    <lineage>
        <taxon>Bacteria</taxon>
        <taxon>Pseudomonadati</taxon>
        <taxon>Thermodesulfobacteriota</taxon>
        <taxon>Desulfovibrionia</taxon>
        <taxon>Desulfovibrionales</taxon>
        <taxon>Desulfovibrionaceae</taxon>
        <taxon>Halodesulfovibrio</taxon>
    </lineage>
</organism>
<dbReference type="RefSeq" id="WP_066855003.1">
    <property type="nucleotide sequence ID" value="NZ_JXMS01000014.1"/>
</dbReference>
<comment type="caution">
    <text evidence="1">The sequence shown here is derived from an EMBL/GenBank/DDBJ whole genome shotgun (WGS) entry which is preliminary data.</text>
</comment>
<gene>
    <name evidence="1" type="ORF">SP90_09540</name>
</gene>
<dbReference type="AlphaFoldDB" id="A0A1B7XCG6"/>
<dbReference type="PATRIC" id="fig|1560234.3.peg.739"/>
<keyword evidence="2" id="KW-1185">Reference proteome</keyword>
<reference evidence="1 2" key="1">
    <citation type="submission" date="2015-01" db="EMBL/GenBank/DDBJ databases">
        <title>Desulfovibrio sp. JC271 draft genome sequence.</title>
        <authorList>
            <person name="Shivani Y."/>
            <person name="Subhash Y."/>
            <person name="Sasikala C."/>
            <person name="Ramana C.V."/>
        </authorList>
    </citation>
    <scope>NUCLEOTIDE SEQUENCE [LARGE SCALE GENOMIC DNA]</scope>
    <source>
        <strain evidence="1 2">JC271</strain>
    </source>
</reference>
<dbReference type="OrthoDB" id="9805159at2"/>
<sequence>MRIKSVLLVMAVALAIVLSGCTPPKISSSSAQSPLSLEAETMGRANPGYIQWLEKQAMLTTSEKLTSVVSGTNLFWLAPYEKPRVEMMLNIAPVWVTLDANRILTSGSEPVISALQSDGFLRAARDLGVRGIHVRAMRESGVIWGNASEERQLGDDTVSYLFSKGIGDESRFNAFLRKANQHGMIVGDTSVPFATGRGADYFLSTRGVEEYKGLYCMVEVPRKLWDKLPEITTRTRAVRLDSAALNALRNARILPPPLVRDSLDISLTPMNWYATGVVRGLDGNGRRFLYLGYGSDARPLLNWNDPSKAARRLISGSIIQEIGMLHSAVTTVRVAPLYGTEPAYSDAGNSGFALGDTAVQAAREVAQEVRRYGGWTFLEDNLPLPDLKAASDGGADFVVNHALATAAQYAYATGDARLMGQSLYTILQLGFDQRRFINRIQPELYIDFSLPFMFMPEQKQNSEQRKAYLRTVQQKLSASGGDVFFHGSRLYLTPAAFVATVQGIRDFRNMTVEQKQTVNNGLSFLGHVQAMQPGIFMLSADELTGVLPVPAGLLEYTTEEDSLRQNVAGGYDLTSRAGNNILTELGLPKAPAAFGKFDVETRMTESFAGAMRRVIKLRNALGIQHARLLQLPQVQDKGMLIQVFKLPQKNSMQAIAAVNVINFGEETAQEKFALLKRVAGDASKLEEAQTGEIVKAVKGQFTVSVPPRTARTYVVRSTSVK</sequence>
<dbReference type="EMBL" id="JXMS01000014">
    <property type="protein sequence ID" value="OBQ51612.1"/>
    <property type="molecule type" value="Genomic_DNA"/>
</dbReference>
<evidence type="ECO:0000313" key="2">
    <source>
        <dbReference type="Proteomes" id="UP000091979"/>
    </source>
</evidence>
<name>A0A1B7XCG6_9BACT</name>
<proteinExistence type="predicted"/>
<dbReference type="Proteomes" id="UP000091979">
    <property type="component" value="Unassembled WGS sequence"/>
</dbReference>
<accession>A0A1B7XCG6</accession>